<dbReference type="GO" id="GO:0003723">
    <property type="term" value="F:RNA binding"/>
    <property type="evidence" value="ECO:0000318"/>
    <property type="project" value="GO_Central"/>
</dbReference>
<evidence type="ECO:0000313" key="3">
    <source>
        <dbReference type="Proteomes" id="UP000001449"/>
    </source>
</evidence>
<dbReference type="PANTHER" id="PTHR13384">
    <property type="entry name" value="G PATCH DOMAIN-CONTAINING PROTEIN 1"/>
    <property type="match status" value="1"/>
</dbReference>
<feature type="compositionally biased region" description="Acidic residues" evidence="1">
    <location>
        <begin position="390"/>
        <end position="400"/>
    </location>
</feature>
<feature type="region of interest" description="Disordered" evidence="1">
    <location>
        <begin position="105"/>
        <end position="137"/>
    </location>
</feature>
<dbReference type="InParanoid" id="B8BZY8"/>
<feature type="region of interest" description="Disordered" evidence="1">
    <location>
        <begin position="338"/>
        <end position="414"/>
    </location>
</feature>
<feature type="compositionally biased region" description="Low complexity" evidence="1">
    <location>
        <begin position="629"/>
        <end position="639"/>
    </location>
</feature>
<feature type="compositionally biased region" description="Basic and acidic residues" evidence="1">
    <location>
        <begin position="356"/>
        <end position="378"/>
    </location>
</feature>
<dbReference type="GO" id="GO:0005634">
    <property type="term" value="C:nucleus"/>
    <property type="evidence" value="ECO:0000318"/>
    <property type="project" value="GO_Central"/>
</dbReference>
<organism evidence="2 3">
    <name type="scientific">Thalassiosira pseudonana</name>
    <name type="common">Marine diatom</name>
    <name type="synonym">Cyclotella nana</name>
    <dbReference type="NCBI Taxonomy" id="35128"/>
    <lineage>
        <taxon>Eukaryota</taxon>
        <taxon>Sar</taxon>
        <taxon>Stramenopiles</taxon>
        <taxon>Ochrophyta</taxon>
        <taxon>Bacillariophyta</taxon>
        <taxon>Coscinodiscophyceae</taxon>
        <taxon>Thalassiosirophycidae</taxon>
        <taxon>Thalassiosirales</taxon>
        <taxon>Thalassiosiraceae</taxon>
        <taxon>Thalassiosira</taxon>
    </lineage>
</organism>
<dbReference type="OMA" id="EHSWFAR"/>
<feature type="compositionally biased region" description="Basic residues" evidence="1">
    <location>
        <begin position="930"/>
        <end position="953"/>
    </location>
</feature>
<dbReference type="GeneID" id="7451907"/>
<reference evidence="2 3" key="1">
    <citation type="journal article" date="2004" name="Science">
        <title>The genome of the diatom Thalassiosira pseudonana: ecology, evolution, and metabolism.</title>
        <authorList>
            <person name="Armbrust E.V."/>
            <person name="Berges J.A."/>
            <person name="Bowler C."/>
            <person name="Green B.R."/>
            <person name="Martinez D."/>
            <person name="Putnam N.H."/>
            <person name="Zhou S."/>
            <person name="Allen A.E."/>
            <person name="Apt K.E."/>
            <person name="Bechner M."/>
            <person name="Brzezinski M.A."/>
            <person name="Chaal B.K."/>
            <person name="Chiovitti A."/>
            <person name="Davis A.K."/>
            <person name="Demarest M.S."/>
            <person name="Detter J.C."/>
            <person name="Glavina T."/>
            <person name="Goodstein D."/>
            <person name="Hadi M.Z."/>
            <person name="Hellsten U."/>
            <person name="Hildebrand M."/>
            <person name="Jenkins B.D."/>
            <person name="Jurka J."/>
            <person name="Kapitonov V.V."/>
            <person name="Kroger N."/>
            <person name="Lau W.W."/>
            <person name="Lane T.W."/>
            <person name="Larimer F.W."/>
            <person name="Lippmeier J.C."/>
            <person name="Lucas S."/>
            <person name="Medina M."/>
            <person name="Montsant A."/>
            <person name="Obornik M."/>
            <person name="Parker M.S."/>
            <person name="Palenik B."/>
            <person name="Pazour G.J."/>
            <person name="Richardson P.M."/>
            <person name="Rynearson T.A."/>
            <person name="Saito M.A."/>
            <person name="Schwartz D.C."/>
            <person name="Thamatrakoln K."/>
            <person name="Valentin K."/>
            <person name="Vardi A."/>
            <person name="Wilkerson F.P."/>
            <person name="Rokhsar D.S."/>
        </authorList>
    </citation>
    <scope>NUCLEOTIDE SEQUENCE [LARGE SCALE GENOMIC DNA]</scope>
    <source>
        <strain evidence="2 3">CCMP1335</strain>
    </source>
</reference>
<dbReference type="eggNOG" id="ENOG502RUMX">
    <property type="taxonomic scope" value="Eukaryota"/>
</dbReference>
<evidence type="ECO:0000313" key="2">
    <source>
        <dbReference type="EMBL" id="EED92969.1"/>
    </source>
</evidence>
<evidence type="ECO:0008006" key="4">
    <source>
        <dbReference type="Google" id="ProtNLM"/>
    </source>
</evidence>
<feature type="region of interest" description="Disordered" evidence="1">
    <location>
        <begin position="1"/>
        <end position="61"/>
    </location>
</feature>
<dbReference type="EMBL" id="CM000641">
    <property type="protein sequence ID" value="EED92969.1"/>
    <property type="molecule type" value="Genomic_DNA"/>
</dbReference>
<dbReference type="RefSeq" id="XP_002289432.1">
    <property type="nucleotide sequence ID" value="XM_002289396.1"/>
</dbReference>
<name>B8BZY8_THAPS</name>
<dbReference type="PANTHER" id="PTHR13384:SF19">
    <property type="entry name" value="G PATCH DOMAIN-CONTAINING PROTEIN 1"/>
    <property type="match status" value="1"/>
</dbReference>
<dbReference type="KEGG" id="tps:THAPSDRAFT_4672"/>
<proteinExistence type="predicted"/>
<keyword evidence="3" id="KW-1185">Reference proteome</keyword>
<reference evidence="2 3" key="2">
    <citation type="journal article" date="2008" name="Nature">
        <title>The Phaeodactylum genome reveals the evolutionary history of diatom genomes.</title>
        <authorList>
            <person name="Bowler C."/>
            <person name="Allen A.E."/>
            <person name="Badger J.H."/>
            <person name="Grimwood J."/>
            <person name="Jabbari K."/>
            <person name="Kuo A."/>
            <person name="Maheswari U."/>
            <person name="Martens C."/>
            <person name="Maumus F."/>
            <person name="Otillar R.P."/>
            <person name="Rayko E."/>
            <person name="Salamov A."/>
            <person name="Vandepoele K."/>
            <person name="Beszteri B."/>
            <person name="Gruber A."/>
            <person name="Heijde M."/>
            <person name="Katinka M."/>
            <person name="Mock T."/>
            <person name="Valentin K."/>
            <person name="Verret F."/>
            <person name="Berges J.A."/>
            <person name="Brownlee C."/>
            <person name="Cadoret J.P."/>
            <person name="Chiovitti A."/>
            <person name="Choi C.J."/>
            <person name="Coesel S."/>
            <person name="De Martino A."/>
            <person name="Detter J.C."/>
            <person name="Durkin C."/>
            <person name="Falciatore A."/>
            <person name="Fournet J."/>
            <person name="Haruta M."/>
            <person name="Huysman M.J."/>
            <person name="Jenkins B.D."/>
            <person name="Jiroutova K."/>
            <person name="Jorgensen R.E."/>
            <person name="Joubert Y."/>
            <person name="Kaplan A."/>
            <person name="Kroger N."/>
            <person name="Kroth P.G."/>
            <person name="La Roche J."/>
            <person name="Lindquist E."/>
            <person name="Lommer M."/>
            <person name="Martin-Jezequel V."/>
            <person name="Lopez P.J."/>
            <person name="Lucas S."/>
            <person name="Mangogna M."/>
            <person name="McGinnis K."/>
            <person name="Medlin L.K."/>
            <person name="Montsant A."/>
            <person name="Oudot-Le Secq M.P."/>
            <person name="Napoli C."/>
            <person name="Obornik M."/>
            <person name="Parker M.S."/>
            <person name="Petit J.L."/>
            <person name="Porcel B.M."/>
            <person name="Poulsen N."/>
            <person name="Robison M."/>
            <person name="Rychlewski L."/>
            <person name="Rynearson T.A."/>
            <person name="Schmutz J."/>
            <person name="Shapiro H."/>
            <person name="Siaut M."/>
            <person name="Stanley M."/>
            <person name="Sussman M.R."/>
            <person name="Taylor A.R."/>
            <person name="Vardi A."/>
            <person name="von Dassow P."/>
            <person name="Vyverman W."/>
            <person name="Willis A."/>
            <person name="Wyrwicz L.S."/>
            <person name="Rokhsar D.S."/>
            <person name="Weissenbach J."/>
            <person name="Armbrust E.V."/>
            <person name="Green B.R."/>
            <person name="Van de Peer Y."/>
            <person name="Grigoriev I.V."/>
        </authorList>
    </citation>
    <scope>NUCLEOTIDE SEQUENCE [LARGE SCALE GENOMIC DNA]</scope>
    <source>
        <strain evidence="2 3">CCMP1335</strain>
    </source>
</reference>
<dbReference type="PaxDb" id="35128-Thaps4672"/>
<feature type="compositionally biased region" description="Basic and acidic residues" evidence="1">
    <location>
        <begin position="873"/>
        <end position="888"/>
    </location>
</feature>
<feature type="compositionally biased region" description="Basic residues" evidence="1">
    <location>
        <begin position="903"/>
        <end position="916"/>
    </location>
</feature>
<feature type="region of interest" description="Disordered" evidence="1">
    <location>
        <begin position="761"/>
        <end position="798"/>
    </location>
</feature>
<evidence type="ECO:0000256" key="1">
    <source>
        <dbReference type="SAM" id="MobiDB-lite"/>
    </source>
</evidence>
<feature type="region of interest" description="Disordered" evidence="1">
    <location>
        <begin position="618"/>
        <end position="655"/>
    </location>
</feature>
<dbReference type="AlphaFoldDB" id="B8BZY8"/>
<gene>
    <name evidence="2" type="ORF">THAPSDRAFT_4672</name>
</gene>
<accession>B8BZY8</accession>
<feature type="compositionally biased region" description="Low complexity" evidence="1">
    <location>
        <begin position="1"/>
        <end position="18"/>
    </location>
</feature>
<dbReference type="HOGENOM" id="CLU_309413_0_0_1"/>
<protein>
    <recommendedName>
        <fullName evidence="4">G patch domain-containing protein</fullName>
    </recommendedName>
</protein>
<dbReference type="Proteomes" id="UP000001449">
    <property type="component" value="Chromosome 4"/>
</dbReference>
<sequence length="953" mass="105335">MSDDNGNSPSGSGSQQPPTIAFTRKRTTTKTRTAASSARRRKNIPLCHASGGGEDTSGKEHSWFARKASAWTDDDIRDHVVSGGATRGGEGVSIVGDVVMGVKEEKKKSDQQRRGGPRFAWEEEDENGDGVGNNINNQRMTAAPTLFDIMDEQDKVDYLAPSQVNREFDANNTSKPITKKSRRRSLNAALAELAQVSGAHSGSAPTSANESIGWRLLRVWGYRSRLGIALVPLSGYDKNENALQELDSLSTILEKSATHERKWLASKRLRAIRLPSIRNNDPDKQTKRNIAMDIAVTDSTKNSKILVIPPPKLNKHGIGFDPFKNAPEFREFHERRRLLAQKSGKEGGVESGGGSRSDRYFTDKLGKDARGGDRDDIRGLWGGTKPSDRDEYDDEDEDDTGNTNDNRCPDHSHYAADRNYTDFIGTKASSGFALEDEDDTNVYQDDEGHSFPHRDKKASHDAMGQYALEVQSPVASDEEDNDGLFGKSAHVGRTTKAEAIQTKQSDANVSNEDRENLAGAWSAWGMGVEEGGASTAAGNVTLAQRTTTLDGKPPLTGFALSQKRMDTTANIDAPKRWKGPSLPSGYVLKRHVFQPEKLDAASDVNNRLDSGLGLDLSSQRTQQHRQHQQQRQPQSIIPRVLPPSDDRQPSSDKMMAKNGTEMNFHAVRESMKNRFVTSGSATEPSRDMAPPATQHRDEWVDVTITTWLPTRLLCKRWGVPVPSGSEGLSATSTVGDPRPGGEEEYFRQMVYGPVVANQQQTGEAAKGGDATTNGSTDIHGTVQDDEDTAPPPTRPSESVFQSIYDVDESDMDISSSDEDETSIEAKICQLEDNAVDTTKYANYNGEVPKLEASNEVSTKAVDPVAADPVTYQKPRDISPHRSPSHESLSESDQSSSSNSERDRRKRKRRHRHRRSHRDGEDDSSTDSDRHKKKKKHRSRSRHKEKKSRKDRRR</sequence>
<feature type="region of interest" description="Disordered" evidence="1">
    <location>
        <begin position="848"/>
        <end position="953"/>
    </location>
</feature>